<evidence type="ECO:0000313" key="6">
    <source>
        <dbReference type="EMBL" id="VAX38237.1"/>
    </source>
</evidence>
<dbReference type="InterPro" id="IPR003400">
    <property type="entry name" value="ExbD"/>
</dbReference>
<dbReference type="GO" id="GO:0022857">
    <property type="term" value="F:transmembrane transporter activity"/>
    <property type="evidence" value="ECO:0007669"/>
    <property type="project" value="InterPro"/>
</dbReference>
<dbReference type="PANTHER" id="PTHR30558">
    <property type="entry name" value="EXBD MEMBRANE COMPONENT OF PMF-DRIVEN MACROMOLECULE IMPORT SYSTEM"/>
    <property type="match status" value="1"/>
</dbReference>
<evidence type="ECO:0000256" key="3">
    <source>
        <dbReference type="ARBA" id="ARBA00022692"/>
    </source>
</evidence>
<evidence type="ECO:0000256" key="4">
    <source>
        <dbReference type="ARBA" id="ARBA00022989"/>
    </source>
</evidence>
<dbReference type="EMBL" id="UOGL01000170">
    <property type="protein sequence ID" value="VAX38237.1"/>
    <property type="molecule type" value="Genomic_DNA"/>
</dbReference>
<reference evidence="6" key="1">
    <citation type="submission" date="2018-06" db="EMBL/GenBank/DDBJ databases">
        <authorList>
            <person name="Zhirakovskaya E."/>
        </authorList>
    </citation>
    <scope>NUCLEOTIDE SEQUENCE</scope>
</reference>
<dbReference type="PANTHER" id="PTHR30558:SF3">
    <property type="entry name" value="BIOPOLYMER TRANSPORT PROTEIN EXBD-RELATED"/>
    <property type="match status" value="1"/>
</dbReference>
<accession>A0A3B1E5Q0</accession>
<organism evidence="6">
    <name type="scientific">hydrothermal vent metagenome</name>
    <dbReference type="NCBI Taxonomy" id="652676"/>
    <lineage>
        <taxon>unclassified sequences</taxon>
        <taxon>metagenomes</taxon>
        <taxon>ecological metagenomes</taxon>
    </lineage>
</organism>
<gene>
    <name evidence="6" type="ORF">MNBD_PLANCTO02-609</name>
</gene>
<evidence type="ECO:0000256" key="2">
    <source>
        <dbReference type="ARBA" id="ARBA00022475"/>
    </source>
</evidence>
<comment type="subcellular location">
    <subcellularLocation>
        <location evidence="1">Cell membrane</location>
        <topology evidence="1">Single-pass membrane protein</topology>
    </subcellularLocation>
</comment>
<dbReference type="Pfam" id="PF02472">
    <property type="entry name" value="ExbD"/>
    <property type="match status" value="1"/>
</dbReference>
<keyword evidence="3" id="KW-0812">Transmembrane</keyword>
<keyword evidence="4" id="KW-1133">Transmembrane helix</keyword>
<evidence type="ECO:0000256" key="1">
    <source>
        <dbReference type="ARBA" id="ARBA00004162"/>
    </source>
</evidence>
<dbReference type="AlphaFoldDB" id="A0A3B1E5Q0"/>
<sequence>MAPMIDVVFQLLIFFMLTLNITEPEGDFSINMPISAPAANQSNALQDLKIRLEATEDGRLKNIIFGRRPLGNNTGKQDNVFARLNAEVNKHIGNSDDATRKEMRVIIDADYNLDYKWTIKTISACTGKMKEGKLIHYFEKIEFAPQRPQVKIE</sequence>
<evidence type="ECO:0000256" key="5">
    <source>
        <dbReference type="ARBA" id="ARBA00023136"/>
    </source>
</evidence>
<keyword evidence="5" id="KW-0472">Membrane</keyword>
<proteinExistence type="predicted"/>
<dbReference type="GO" id="GO:0005886">
    <property type="term" value="C:plasma membrane"/>
    <property type="evidence" value="ECO:0007669"/>
    <property type="project" value="UniProtKB-SubCell"/>
</dbReference>
<name>A0A3B1E5Q0_9ZZZZ</name>
<protein>
    <recommendedName>
        <fullName evidence="7">Biopolymer transport protein ExbD/TolR</fullName>
    </recommendedName>
</protein>
<evidence type="ECO:0008006" key="7">
    <source>
        <dbReference type="Google" id="ProtNLM"/>
    </source>
</evidence>
<keyword evidence="2" id="KW-1003">Cell membrane</keyword>